<feature type="coiled-coil region" evidence="1">
    <location>
        <begin position="6"/>
        <end position="33"/>
    </location>
</feature>
<reference evidence="3 4" key="1">
    <citation type="submission" date="2019-05" db="EMBL/GenBank/DDBJ databases">
        <title>Mikania micrantha, genome provides insights into the molecular mechanism of rapid growth.</title>
        <authorList>
            <person name="Liu B."/>
        </authorList>
    </citation>
    <scope>NUCLEOTIDE SEQUENCE [LARGE SCALE GENOMIC DNA]</scope>
    <source>
        <strain evidence="3">NLD-2019</strain>
        <tissue evidence="3">Leaf</tissue>
    </source>
</reference>
<evidence type="ECO:0000313" key="4">
    <source>
        <dbReference type="Proteomes" id="UP000326396"/>
    </source>
</evidence>
<feature type="domain" description="Reverse transcriptase" evidence="2">
    <location>
        <begin position="233"/>
        <end position="324"/>
    </location>
</feature>
<dbReference type="OrthoDB" id="1436110at2759"/>
<comment type="caution">
    <text evidence="3">The sequence shown here is derived from an EMBL/GenBank/DDBJ whole genome shotgun (WGS) entry which is preliminary data.</text>
</comment>
<dbReference type="SUPFAM" id="SSF56672">
    <property type="entry name" value="DNA/RNA polymerases"/>
    <property type="match status" value="1"/>
</dbReference>
<accession>A0A5N6LUC9</accession>
<protein>
    <recommendedName>
        <fullName evidence="2">Reverse transcriptase domain-containing protein</fullName>
    </recommendedName>
</protein>
<dbReference type="PANTHER" id="PTHR24559:SF450">
    <property type="entry name" value="RNA-DIRECTED DNA POLYMERASE HOMOLOG"/>
    <property type="match status" value="1"/>
</dbReference>
<evidence type="ECO:0000259" key="2">
    <source>
        <dbReference type="Pfam" id="PF00078"/>
    </source>
</evidence>
<gene>
    <name evidence="3" type="ORF">E3N88_38573</name>
</gene>
<proteinExistence type="predicted"/>
<sequence>MDTRSTTDLKKAVEGLEAEKRAMAEQLAALQQQVCELSINRDEKGENDTGGCTNAASQTLVSKLNMTTQPHPSPYVIQWPNQGKGIHVSHRVLLSLSIGRSPYSTDSNTPPTTPPPTLSTILKANQHEFASYKDLLLARLEDVNSPLTNPHPLVQPLLQTYHKVFPSEIPSGLPPLRTIQHKINLIPGSVLPNKPSYRSNPKETEELRNQVDGLLQKGLIRESLSPCAVPTLLVFSKVDLFSGYHQIRIYEGDEWKTAFKTKEGLYEWLVMPFGLSNAPSTFMRLMNHILKPFLGRFVVYFDDILVFSKMRQLTDHIYNKYSKSSNRKNYMKVILEFQFEVLSWFCIENFNWKLPIKSLSGILSFMMLSSMEVFLFCFPPVKYSSQQLINMIPTISIHNTIDEALAHFGWHKAMIKEIEAFDYQ</sequence>
<dbReference type="Proteomes" id="UP000326396">
    <property type="component" value="Linkage Group LG8"/>
</dbReference>
<dbReference type="CDD" id="cd01647">
    <property type="entry name" value="RT_LTR"/>
    <property type="match status" value="1"/>
</dbReference>
<dbReference type="InterPro" id="IPR000477">
    <property type="entry name" value="RT_dom"/>
</dbReference>
<evidence type="ECO:0000313" key="3">
    <source>
        <dbReference type="EMBL" id="KAD2805196.1"/>
    </source>
</evidence>
<dbReference type="Gene3D" id="3.30.70.270">
    <property type="match status" value="1"/>
</dbReference>
<dbReference type="PANTHER" id="PTHR24559">
    <property type="entry name" value="TRANSPOSON TY3-I GAG-POL POLYPROTEIN"/>
    <property type="match status" value="1"/>
</dbReference>
<dbReference type="Pfam" id="PF00078">
    <property type="entry name" value="RVT_1"/>
    <property type="match status" value="1"/>
</dbReference>
<dbReference type="InterPro" id="IPR043128">
    <property type="entry name" value="Rev_trsase/Diguanyl_cyclase"/>
</dbReference>
<name>A0A5N6LUC9_9ASTR</name>
<evidence type="ECO:0000256" key="1">
    <source>
        <dbReference type="SAM" id="Coils"/>
    </source>
</evidence>
<dbReference type="Gene3D" id="3.10.10.10">
    <property type="entry name" value="HIV Type 1 Reverse Transcriptase, subunit A, domain 1"/>
    <property type="match status" value="2"/>
</dbReference>
<dbReference type="InterPro" id="IPR043502">
    <property type="entry name" value="DNA/RNA_pol_sf"/>
</dbReference>
<dbReference type="EMBL" id="SZYD01000018">
    <property type="protein sequence ID" value="KAD2805196.1"/>
    <property type="molecule type" value="Genomic_DNA"/>
</dbReference>
<dbReference type="AlphaFoldDB" id="A0A5N6LUC9"/>
<organism evidence="3 4">
    <name type="scientific">Mikania micrantha</name>
    <name type="common">bitter vine</name>
    <dbReference type="NCBI Taxonomy" id="192012"/>
    <lineage>
        <taxon>Eukaryota</taxon>
        <taxon>Viridiplantae</taxon>
        <taxon>Streptophyta</taxon>
        <taxon>Embryophyta</taxon>
        <taxon>Tracheophyta</taxon>
        <taxon>Spermatophyta</taxon>
        <taxon>Magnoliopsida</taxon>
        <taxon>eudicotyledons</taxon>
        <taxon>Gunneridae</taxon>
        <taxon>Pentapetalae</taxon>
        <taxon>asterids</taxon>
        <taxon>campanulids</taxon>
        <taxon>Asterales</taxon>
        <taxon>Asteraceae</taxon>
        <taxon>Asteroideae</taxon>
        <taxon>Heliantheae alliance</taxon>
        <taxon>Eupatorieae</taxon>
        <taxon>Mikania</taxon>
    </lineage>
</organism>
<dbReference type="InterPro" id="IPR053134">
    <property type="entry name" value="RNA-dir_DNA_polymerase"/>
</dbReference>
<keyword evidence="1" id="KW-0175">Coiled coil</keyword>
<keyword evidence="4" id="KW-1185">Reference proteome</keyword>